<evidence type="ECO:0000256" key="3">
    <source>
        <dbReference type="SAM" id="Phobius"/>
    </source>
</evidence>
<feature type="transmembrane region" description="Helical" evidence="3">
    <location>
        <begin position="53"/>
        <end position="74"/>
    </location>
</feature>
<evidence type="ECO:0000313" key="6">
    <source>
        <dbReference type="Proteomes" id="UP000226431"/>
    </source>
</evidence>
<evidence type="ECO:0000259" key="4">
    <source>
        <dbReference type="PROSITE" id="PS51762"/>
    </source>
</evidence>
<comment type="similarity">
    <text evidence="1">Belongs to the glycosyl hydrolase 16 family.</text>
</comment>
<dbReference type="STRING" id="2004952.A0A2C5YRV2"/>
<dbReference type="OrthoDB" id="4781at2759"/>
<dbReference type="EMBL" id="NJES01000732">
    <property type="protein sequence ID" value="PHH69641.1"/>
    <property type="molecule type" value="Genomic_DNA"/>
</dbReference>
<gene>
    <name evidence="5" type="ORF">CDD80_6600</name>
</gene>
<dbReference type="PANTHER" id="PTHR10963:SF55">
    <property type="entry name" value="GLYCOSIDE HYDROLASE FAMILY 16 PROTEIN"/>
    <property type="match status" value="1"/>
</dbReference>
<dbReference type="InterPro" id="IPR000757">
    <property type="entry name" value="Beta-glucanase-like"/>
</dbReference>
<dbReference type="Gene3D" id="2.60.120.200">
    <property type="match status" value="1"/>
</dbReference>
<dbReference type="Proteomes" id="UP000226431">
    <property type="component" value="Unassembled WGS sequence"/>
</dbReference>
<keyword evidence="3" id="KW-0812">Transmembrane</keyword>
<dbReference type="Pfam" id="PF00722">
    <property type="entry name" value="Glyco_hydro_16"/>
    <property type="match status" value="1"/>
</dbReference>
<evidence type="ECO:0000256" key="2">
    <source>
        <dbReference type="SAM" id="MobiDB-lite"/>
    </source>
</evidence>
<protein>
    <recommendedName>
        <fullName evidence="4">GH16 domain-containing protein</fullName>
    </recommendedName>
</protein>
<accession>A0A2C5YRV2</accession>
<proteinExistence type="inferred from homology"/>
<name>A0A2C5YRV2_9HYPO</name>
<reference evidence="5 6" key="1">
    <citation type="submission" date="2017-06" db="EMBL/GenBank/DDBJ databases">
        <title>Ant-infecting Ophiocordyceps genomes reveal a high diversity of potential behavioral manipulation genes and a possible major role for enterotoxins.</title>
        <authorList>
            <person name="De Bekker C."/>
            <person name="Evans H.C."/>
            <person name="Brachmann A."/>
            <person name="Hughes D.P."/>
        </authorList>
    </citation>
    <scope>NUCLEOTIDE SEQUENCE [LARGE SCALE GENOMIC DNA]</scope>
    <source>
        <strain evidence="5 6">Map16</strain>
    </source>
</reference>
<dbReference type="GO" id="GO:0004553">
    <property type="term" value="F:hydrolase activity, hydrolyzing O-glycosyl compounds"/>
    <property type="evidence" value="ECO:0007669"/>
    <property type="project" value="InterPro"/>
</dbReference>
<keyword evidence="3" id="KW-0472">Membrane</keyword>
<dbReference type="InterPro" id="IPR013320">
    <property type="entry name" value="ConA-like_dom_sf"/>
</dbReference>
<dbReference type="PANTHER" id="PTHR10963">
    <property type="entry name" value="GLYCOSYL HYDROLASE-RELATED"/>
    <property type="match status" value="1"/>
</dbReference>
<dbReference type="SUPFAM" id="SSF49899">
    <property type="entry name" value="Concanavalin A-like lectins/glucanases"/>
    <property type="match status" value="1"/>
</dbReference>
<dbReference type="AlphaFoldDB" id="A0A2C5YRV2"/>
<dbReference type="PROSITE" id="PS51762">
    <property type="entry name" value="GH16_2"/>
    <property type="match status" value="1"/>
</dbReference>
<organism evidence="5 6">
    <name type="scientific">Ophiocordyceps camponoti-rufipedis</name>
    <dbReference type="NCBI Taxonomy" id="2004952"/>
    <lineage>
        <taxon>Eukaryota</taxon>
        <taxon>Fungi</taxon>
        <taxon>Dikarya</taxon>
        <taxon>Ascomycota</taxon>
        <taxon>Pezizomycotina</taxon>
        <taxon>Sordariomycetes</taxon>
        <taxon>Hypocreomycetidae</taxon>
        <taxon>Hypocreales</taxon>
        <taxon>Ophiocordycipitaceae</taxon>
        <taxon>Ophiocordyceps</taxon>
    </lineage>
</organism>
<evidence type="ECO:0000256" key="1">
    <source>
        <dbReference type="ARBA" id="ARBA00006865"/>
    </source>
</evidence>
<dbReference type="GO" id="GO:0005975">
    <property type="term" value="P:carbohydrate metabolic process"/>
    <property type="evidence" value="ECO:0007669"/>
    <property type="project" value="InterPro"/>
</dbReference>
<feature type="domain" description="GH16" evidence="4">
    <location>
        <begin position="112"/>
        <end position="445"/>
    </location>
</feature>
<comment type="caution">
    <text evidence="5">The sequence shown here is derived from an EMBL/GenBank/DDBJ whole genome shotgun (WGS) entry which is preliminary data.</text>
</comment>
<evidence type="ECO:0000313" key="5">
    <source>
        <dbReference type="EMBL" id="PHH69641.1"/>
    </source>
</evidence>
<keyword evidence="6" id="KW-1185">Reference proteome</keyword>
<sequence>MPDPPDQPHARSTPSSSLPPPTRRRFTSYRLRGPYPKPWLSDPAIHKTRLNNWIVAALITLGFAAAAVIGFFMVRPYRDLDYCLVYDDDFSSLNTDVWSREVQLDGFGTGAFDWTTTDPKNSYVDASGLHIVPTLTNETTSITNDQLFANHTLDLLHDGSCTSRRNSSCFAHSDPITGSMIPPVRSARLSTRGRHSIRYGKVEVVAKLPRGDWIWPAIWMMPEDSVYGDWPRSGEIDIMESRGNSREYPEGGNDMYYGTLHWGPTSETDSYWLTSGAKKIRRGDFSKDFHTFGIQWTSRYIYFYLDSRIHQIKFVDFRPDRPLYQLGRFAQMAENQTLLADPWSSSKSTTGNAPFDQRFNLILSVAVGSRNGWFPLVPNLSPIPLVTTTNMVRSDRVGGKPWIDAAKNAQWMFWSAAKEWLPTWAPGDQRGMTVRSVKMWQQGPCGKPDL</sequence>
<dbReference type="InterPro" id="IPR050546">
    <property type="entry name" value="Glycosyl_Hydrlase_16"/>
</dbReference>
<feature type="region of interest" description="Disordered" evidence="2">
    <location>
        <begin position="1"/>
        <end position="23"/>
    </location>
</feature>
<keyword evidence="3" id="KW-1133">Transmembrane helix</keyword>